<evidence type="ECO:0000259" key="3">
    <source>
        <dbReference type="Pfam" id="PF13456"/>
    </source>
</evidence>
<evidence type="ECO:0008006" key="6">
    <source>
        <dbReference type="Google" id="ProtNLM"/>
    </source>
</evidence>
<keyword evidence="1" id="KW-0812">Transmembrane</keyword>
<keyword evidence="5" id="KW-1185">Reference proteome</keyword>
<evidence type="ECO:0000259" key="2">
    <source>
        <dbReference type="Pfam" id="PF00078"/>
    </source>
</evidence>
<dbReference type="InterPro" id="IPR000477">
    <property type="entry name" value="RT_dom"/>
</dbReference>
<dbReference type="Gene3D" id="3.30.420.10">
    <property type="entry name" value="Ribonuclease H-like superfamily/Ribonuclease H"/>
    <property type="match status" value="1"/>
</dbReference>
<proteinExistence type="predicted"/>
<name>A0A9D3VW88_9ROSI</name>
<dbReference type="Pfam" id="PF13456">
    <property type="entry name" value="RVT_3"/>
    <property type="match status" value="1"/>
</dbReference>
<evidence type="ECO:0000256" key="1">
    <source>
        <dbReference type="SAM" id="Phobius"/>
    </source>
</evidence>
<dbReference type="Pfam" id="PF00078">
    <property type="entry name" value="RVT_1"/>
    <property type="match status" value="1"/>
</dbReference>
<dbReference type="SUPFAM" id="SSF53098">
    <property type="entry name" value="Ribonuclease H-like"/>
    <property type="match status" value="1"/>
</dbReference>
<evidence type="ECO:0000313" key="4">
    <source>
        <dbReference type="EMBL" id="KAH1098258.1"/>
    </source>
</evidence>
<dbReference type="AlphaFoldDB" id="A0A9D3VW88"/>
<dbReference type="Proteomes" id="UP000828251">
    <property type="component" value="Unassembled WGS sequence"/>
</dbReference>
<evidence type="ECO:0000313" key="5">
    <source>
        <dbReference type="Proteomes" id="UP000828251"/>
    </source>
</evidence>
<sequence length="320" mass="36224">MAVKLDMSKAYDRVEWPFIKEVMVRMGFDLKWIETLTMCLTIVSYSVVVNGYVGESFRPMRVLQQGNLLSPFLFLLCGEGLSSLMRLASKEGLLKGAKSGMCWRVGRGDEISIWKDCWILEKEPEEWNNRNNSEGPQLVSELIDQNTRTWRSDIVGSTFQEETARQIMQIPLAGSPHNNLQGEEDSLHVFQQCPVTTEIWTGELIVLKTVVHTHVPTPFAAETYAGLQAVKLGISMAFPSFTVMGDSRTVIKKCQSKKPDKSVVGTIVRDIQSCVNHASEIKFQYINRTDNSQAHNLAKEALREKKETYLRMADTNFHQA</sequence>
<dbReference type="GO" id="GO:0004523">
    <property type="term" value="F:RNA-DNA hybrid ribonuclease activity"/>
    <property type="evidence" value="ECO:0007669"/>
    <property type="project" value="InterPro"/>
</dbReference>
<dbReference type="OrthoDB" id="1436790at2759"/>
<feature type="domain" description="RNase H type-1" evidence="3">
    <location>
        <begin position="212"/>
        <end position="301"/>
    </location>
</feature>
<keyword evidence="1" id="KW-0472">Membrane</keyword>
<comment type="caution">
    <text evidence="4">The sequence shown here is derived from an EMBL/GenBank/DDBJ whole genome shotgun (WGS) entry which is preliminary data.</text>
</comment>
<dbReference type="InterPro" id="IPR044730">
    <property type="entry name" value="RNase_H-like_dom_plant"/>
</dbReference>
<feature type="transmembrane region" description="Helical" evidence="1">
    <location>
        <begin position="30"/>
        <end position="48"/>
    </location>
</feature>
<dbReference type="CDD" id="cd06222">
    <property type="entry name" value="RNase_H_like"/>
    <property type="match status" value="1"/>
</dbReference>
<accession>A0A9D3VW88</accession>
<reference evidence="4 5" key="1">
    <citation type="journal article" date="2021" name="Plant Biotechnol. J.">
        <title>Multi-omics assisted identification of the key and species-specific regulatory components of drought-tolerant mechanisms in Gossypium stocksii.</title>
        <authorList>
            <person name="Yu D."/>
            <person name="Ke L."/>
            <person name="Zhang D."/>
            <person name="Wu Y."/>
            <person name="Sun Y."/>
            <person name="Mei J."/>
            <person name="Sun J."/>
            <person name="Sun Y."/>
        </authorList>
    </citation>
    <scope>NUCLEOTIDE SEQUENCE [LARGE SCALE GENOMIC DNA]</scope>
    <source>
        <strain evidence="5">cv. E1</strain>
        <tissue evidence="4">Leaf</tissue>
    </source>
</reference>
<dbReference type="GO" id="GO:0003676">
    <property type="term" value="F:nucleic acid binding"/>
    <property type="evidence" value="ECO:0007669"/>
    <property type="project" value="InterPro"/>
</dbReference>
<dbReference type="InterPro" id="IPR002156">
    <property type="entry name" value="RNaseH_domain"/>
</dbReference>
<feature type="transmembrane region" description="Helical" evidence="1">
    <location>
        <begin position="68"/>
        <end position="88"/>
    </location>
</feature>
<dbReference type="PANTHER" id="PTHR34146">
    <property type="entry name" value="POLYNUCLEOTIDYL TRANSFERASE, RIBONUCLEASE H-LIKE SUPERFAMILY PROTEIN-RELATED"/>
    <property type="match status" value="1"/>
</dbReference>
<dbReference type="EMBL" id="JAIQCV010000005">
    <property type="protein sequence ID" value="KAH1098258.1"/>
    <property type="molecule type" value="Genomic_DNA"/>
</dbReference>
<dbReference type="InterPro" id="IPR012337">
    <property type="entry name" value="RNaseH-like_sf"/>
</dbReference>
<feature type="domain" description="Reverse transcriptase" evidence="2">
    <location>
        <begin position="2"/>
        <end position="86"/>
    </location>
</feature>
<dbReference type="PANTHER" id="PTHR34146:SF3">
    <property type="entry name" value="POLYNUCLEOTIDYL TRANSFERASE, RIBONUCLEASE H-LIKE SUPERFAMILY PROTEIN"/>
    <property type="match status" value="1"/>
</dbReference>
<organism evidence="4 5">
    <name type="scientific">Gossypium stocksii</name>
    <dbReference type="NCBI Taxonomy" id="47602"/>
    <lineage>
        <taxon>Eukaryota</taxon>
        <taxon>Viridiplantae</taxon>
        <taxon>Streptophyta</taxon>
        <taxon>Embryophyta</taxon>
        <taxon>Tracheophyta</taxon>
        <taxon>Spermatophyta</taxon>
        <taxon>Magnoliopsida</taxon>
        <taxon>eudicotyledons</taxon>
        <taxon>Gunneridae</taxon>
        <taxon>Pentapetalae</taxon>
        <taxon>rosids</taxon>
        <taxon>malvids</taxon>
        <taxon>Malvales</taxon>
        <taxon>Malvaceae</taxon>
        <taxon>Malvoideae</taxon>
        <taxon>Gossypium</taxon>
    </lineage>
</organism>
<keyword evidence="1" id="KW-1133">Transmembrane helix</keyword>
<dbReference type="InterPro" id="IPR036397">
    <property type="entry name" value="RNaseH_sf"/>
</dbReference>
<gene>
    <name evidence="4" type="ORF">J1N35_015179</name>
</gene>
<protein>
    <recommendedName>
        <fullName evidence="6">Reverse transcriptase</fullName>
    </recommendedName>
</protein>